<dbReference type="InterPro" id="IPR013762">
    <property type="entry name" value="Integrase-like_cat_sf"/>
</dbReference>
<dbReference type="STRING" id="563176.SAMN04488090_3386"/>
<dbReference type="Gene3D" id="1.10.150.130">
    <property type="match status" value="1"/>
</dbReference>
<evidence type="ECO:0000313" key="7">
    <source>
        <dbReference type="Proteomes" id="UP000198901"/>
    </source>
</evidence>
<evidence type="ECO:0000313" key="6">
    <source>
        <dbReference type="EMBL" id="SDM41842.1"/>
    </source>
</evidence>
<dbReference type="InterPro" id="IPR044068">
    <property type="entry name" value="CB"/>
</dbReference>
<reference evidence="6 7" key="1">
    <citation type="submission" date="2016-10" db="EMBL/GenBank/DDBJ databases">
        <authorList>
            <person name="de Groot N.N."/>
        </authorList>
    </citation>
    <scope>NUCLEOTIDE SEQUENCE [LARGE SCALE GENOMIC DNA]</scope>
    <source>
        <strain evidence="6 7">DSM 21668</strain>
    </source>
</reference>
<accession>A0A1G9T2I4</accession>
<keyword evidence="7" id="KW-1185">Reference proteome</keyword>
<evidence type="ECO:0000259" key="5">
    <source>
        <dbReference type="PROSITE" id="PS51900"/>
    </source>
</evidence>
<gene>
    <name evidence="6" type="ORF">SAMN04488090_3386</name>
</gene>
<evidence type="ECO:0000256" key="4">
    <source>
        <dbReference type="PROSITE-ProRule" id="PRU01248"/>
    </source>
</evidence>
<dbReference type="Proteomes" id="UP000198901">
    <property type="component" value="Unassembled WGS sequence"/>
</dbReference>
<feature type="domain" description="Core-binding (CB)" evidence="5">
    <location>
        <begin position="115"/>
        <end position="202"/>
    </location>
</feature>
<dbReference type="InterPro" id="IPR010998">
    <property type="entry name" value="Integrase_recombinase_N"/>
</dbReference>
<name>A0A1G9T2I4_9BACT</name>
<dbReference type="Gene3D" id="1.10.443.10">
    <property type="entry name" value="Intergrase catalytic core"/>
    <property type="match status" value="1"/>
</dbReference>
<evidence type="ECO:0000256" key="1">
    <source>
        <dbReference type="ARBA" id="ARBA00022908"/>
    </source>
</evidence>
<evidence type="ECO:0000256" key="2">
    <source>
        <dbReference type="ARBA" id="ARBA00023125"/>
    </source>
</evidence>
<dbReference type="InterPro" id="IPR011010">
    <property type="entry name" value="DNA_brk_join_enz"/>
</dbReference>
<keyword evidence="3" id="KW-0233">DNA recombination</keyword>
<keyword evidence="1" id="KW-0229">DNA integration</keyword>
<dbReference type="Pfam" id="PF17293">
    <property type="entry name" value="Arm-DNA-bind_5"/>
    <property type="match status" value="1"/>
</dbReference>
<evidence type="ECO:0000256" key="3">
    <source>
        <dbReference type="ARBA" id="ARBA00023172"/>
    </source>
</evidence>
<keyword evidence="2 4" id="KW-0238">DNA-binding</keyword>
<dbReference type="InterPro" id="IPR035386">
    <property type="entry name" value="Arm-DNA-bind_5"/>
</dbReference>
<dbReference type="AlphaFoldDB" id="A0A1G9T2I4"/>
<dbReference type="GO" id="GO:0003677">
    <property type="term" value="F:DNA binding"/>
    <property type="evidence" value="ECO:0007669"/>
    <property type="project" value="UniProtKB-UniRule"/>
</dbReference>
<protein>
    <recommendedName>
        <fullName evidence="5">Core-binding (CB) domain-containing protein</fullName>
    </recommendedName>
</protein>
<proteinExistence type="predicted"/>
<dbReference type="RefSeq" id="WP_176785586.1">
    <property type="nucleotide sequence ID" value="NZ_FNGS01000006.1"/>
</dbReference>
<dbReference type="PROSITE" id="PS51900">
    <property type="entry name" value="CB"/>
    <property type="match status" value="1"/>
</dbReference>
<organism evidence="6 7">
    <name type="scientific">Siphonobacter aquaeclarae</name>
    <dbReference type="NCBI Taxonomy" id="563176"/>
    <lineage>
        <taxon>Bacteria</taxon>
        <taxon>Pseudomonadati</taxon>
        <taxon>Bacteroidota</taxon>
        <taxon>Cytophagia</taxon>
        <taxon>Cytophagales</taxon>
        <taxon>Cytophagaceae</taxon>
        <taxon>Siphonobacter</taxon>
    </lineage>
</organism>
<sequence>MEVQFFRHFATATKATFTLYARVKYDDNRADFGSTGLRLRPEEWDSVNKRVLPSHRQWEHLNKQLDELLDRLDLSYKIVSKGGNQPVTANAILTCYKDIFEPPKEKKEKEILFTDLLGFWINSREKELEDGDIRYATFKKNREAITKALSYLNETGRLNVKASEFTLRSAHRYRAWLEDQGYGYAHVNKLLKTVRQAVKWAYEHEYLETNTLDGLKLKRDTLPIPEFLTIRQVRDLATRPFTNPVLQRVADLMFVYCRTGFHYTDLKLVIKSAREEIDKGLAGFDWIKHARIKTGVFAKVPIFDDLKPVVEKYGGWDKLPLISNDKMNYFLKVIAAERGLNPKLSVKFGRNSFADWLLNEKGWSIPAVKVVLGLRTDAMVNRYVRADERRVALELKKKK</sequence>
<dbReference type="GO" id="GO:0006310">
    <property type="term" value="P:DNA recombination"/>
    <property type="evidence" value="ECO:0007669"/>
    <property type="project" value="UniProtKB-KW"/>
</dbReference>
<dbReference type="SUPFAM" id="SSF56349">
    <property type="entry name" value="DNA breaking-rejoining enzymes"/>
    <property type="match status" value="1"/>
</dbReference>
<dbReference type="GO" id="GO:0015074">
    <property type="term" value="P:DNA integration"/>
    <property type="evidence" value="ECO:0007669"/>
    <property type="project" value="UniProtKB-KW"/>
</dbReference>
<dbReference type="EMBL" id="FNGS01000006">
    <property type="protein sequence ID" value="SDM41842.1"/>
    <property type="molecule type" value="Genomic_DNA"/>
</dbReference>